<sequence>MWKYICWKETLCREEEPVVELEFSVPLPVEQGRAEKRMGRYHARLAAVWYRRWTGDFYRAACGAWAWAREGGRPFWPWQARLSAELTYENDRICSLWMEGSERQGREEGRVVRTASTWTRRDGCPLTLGEICSGQRSWRRQALDQVEEGLRSMRREGVALWRDAERRAKAQFSPRRFYLTQDGLILYYPMGALGPVGSGILTFPLSTGMGHQNLDVYKIPEKV</sequence>
<comment type="caution">
    <text evidence="1">The sequence shown here is derived from an EMBL/GenBank/DDBJ whole genome shotgun (WGS) entry which is preliminary data.</text>
</comment>
<reference evidence="1" key="2">
    <citation type="submission" date="2021-04" db="EMBL/GenBank/DDBJ databases">
        <authorList>
            <person name="Gilroy R."/>
        </authorList>
    </citation>
    <scope>NUCLEOTIDE SEQUENCE</scope>
    <source>
        <strain evidence="1">CHK33-7979</strain>
    </source>
</reference>
<name>A0A9D2CED7_9FIRM</name>
<gene>
    <name evidence="1" type="ORF">H9826_08015</name>
</gene>
<evidence type="ECO:0000313" key="1">
    <source>
        <dbReference type="EMBL" id="HIY73902.1"/>
    </source>
</evidence>
<dbReference type="Proteomes" id="UP000886824">
    <property type="component" value="Unassembled WGS sequence"/>
</dbReference>
<protein>
    <submittedName>
        <fullName evidence="1">RsiV family protein</fullName>
    </submittedName>
</protein>
<evidence type="ECO:0000313" key="2">
    <source>
        <dbReference type="Proteomes" id="UP000886824"/>
    </source>
</evidence>
<organism evidence="1 2">
    <name type="scientific">Candidatus Intestinimonas merdavium</name>
    <dbReference type="NCBI Taxonomy" id="2838622"/>
    <lineage>
        <taxon>Bacteria</taxon>
        <taxon>Bacillati</taxon>
        <taxon>Bacillota</taxon>
        <taxon>Clostridia</taxon>
        <taxon>Eubacteriales</taxon>
        <taxon>Intestinimonas</taxon>
    </lineage>
</organism>
<reference evidence="1" key="1">
    <citation type="journal article" date="2021" name="PeerJ">
        <title>Extensive microbial diversity within the chicken gut microbiome revealed by metagenomics and culture.</title>
        <authorList>
            <person name="Gilroy R."/>
            <person name="Ravi A."/>
            <person name="Getino M."/>
            <person name="Pursley I."/>
            <person name="Horton D.L."/>
            <person name="Alikhan N.F."/>
            <person name="Baker D."/>
            <person name="Gharbi K."/>
            <person name="Hall N."/>
            <person name="Watson M."/>
            <person name="Adriaenssens E.M."/>
            <person name="Foster-Nyarko E."/>
            <person name="Jarju S."/>
            <person name="Secka A."/>
            <person name="Antonio M."/>
            <person name="Oren A."/>
            <person name="Chaudhuri R.R."/>
            <person name="La Ragione R."/>
            <person name="Hildebrand F."/>
            <person name="Pallen M.J."/>
        </authorList>
    </citation>
    <scope>NUCLEOTIDE SEQUENCE</scope>
    <source>
        <strain evidence="1">CHK33-7979</strain>
    </source>
</reference>
<dbReference type="EMBL" id="DXCX01000083">
    <property type="protein sequence ID" value="HIY73902.1"/>
    <property type="molecule type" value="Genomic_DNA"/>
</dbReference>
<accession>A0A9D2CED7</accession>
<dbReference type="AlphaFoldDB" id="A0A9D2CED7"/>
<proteinExistence type="predicted"/>